<accession>D8PCK8</accession>
<organism evidence="1 2">
    <name type="scientific">Nitrospira defluvii</name>
    <dbReference type="NCBI Taxonomy" id="330214"/>
    <lineage>
        <taxon>Bacteria</taxon>
        <taxon>Pseudomonadati</taxon>
        <taxon>Nitrospirota</taxon>
        <taxon>Nitrospiria</taxon>
        <taxon>Nitrospirales</taxon>
        <taxon>Nitrospiraceae</taxon>
        <taxon>Nitrospira</taxon>
    </lineage>
</organism>
<evidence type="ECO:0000313" key="2">
    <source>
        <dbReference type="Proteomes" id="UP000001660"/>
    </source>
</evidence>
<protein>
    <submittedName>
        <fullName evidence="1">Uncharacterized protein</fullName>
    </submittedName>
</protein>
<proteinExistence type="predicted"/>
<dbReference type="STRING" id="330214.NIDE1210"/>
<evidence type="ECO:0000313" key="1">
    <source>
        <dbReference type="EMBL" id="CBK40967.1"/>
    </source>
</evidence>
<keyword evidence="2" id="KW-1185">Reference proteome</keyword>
<dbReference type="EMBL" id="FP929003">
    <property type="protein sequence ID" value="CBK40967.1"/>
    <property type="molecule type" value="Genomic_DNA"/>
</dbReference>
<dbReference type="AlphaFoldDB" id="D8PCK8"/>
<name>D8PCK8_9BACT</name>
<reference evidence="1 2" key="1">
    <citation type="journal article" date="2010" name="Proc. Natl. Acad. Sci. U.S.A.">
        <title>A Nitrospira metagenome illuminates the physiology and evolution of globally important nitrite-oxidizing bacteria.</title>
        <authorList>
            <person name="Lucker S."/>
            <person name="Wagner M."/>
            <person name="Maixner F."/>
            <person name="Pelletier E."/>
            <person name="Koch H."/>
            <person name="Vacherie B."/>
            <person name="Rattei T."/>
            <person name="Sinninghe Damste J."/>
            <person name="Spieck E."/>
            <person name="Le Paslier D."/>
            <person name="Daims H."/>
        </authorList>
    </citation>
    <scope>NUCLEOTIDE SEQUENCE [LARGE SCALE GENOMIC DNA]</scope>
</reference>
<gene>
    <name evidence="1" type="ORF">NIDE1210</name>
</gene>
<sequence length="67" mass="7676">MVYWLHIARAIDRVTLHRDRCSEVPSGVSSSDYWQGGWFDYPDKERALAAMEQAGTSEERKCALCKP</sequence>
<dbReference type="KEGG" id="nde:NIDE1210"/>
<dbReference type="OrthoDB" id="9797281at2"/>
<dbReference type="Proteomes" id="UP000001660">
    <property type="component" value="Chromosome"/>
</dbReference>
<dbReference type="HOGENOM" id="CLU_2804470_0_0_0"/>